<protein>
    <recommendedName>
        <fullName evidence="1">DNA-directed DNA polymerase</fullName>
        <ecNumber evidence="1">2.7.7.7</ecNumber>
    </recommendedName>
</protein>
<dbReference type="SUPFAM" id="SSF158702">
    <property type="entry name" value="Sec63 N-terminal domain-like"/>
    <property type="match status" value="1"/>
</dbReference>
<dbReference type="Gene3D" id="1.10.150.20">
    <property type="entry name" value="5' to 3' exonuclease, C-terminal subdomain"/>
    <property type="match status" value="1"/>
</dbReference>
<dbReference type="EC" id="2.7.7.7" evidence="1"/>
<dbReference type="InterPro" id="IPR048960">
    <property type="entry name" value="POLQ-like_helical"/>
</dbReference>
<evidence type="ECO:0000256" key="6">
    <source>
        <dbReference type="ARBA" id="ARBA00022932"/>
    </source>
</evidence>
<organism evidence="10 11">
    <name type="scientific">Clavelina lepadiformis</name>
    <name type="common">Light-bulb sea squirt</name>
    <name type="synonym">Ascidia lepadiformis</name>
    <dbReference type="NCBI Taxonomy" id="159417"/>
    <lineage>
        <taxon>Eukaryota</taxon>
        <taxon>Metazoa</taxon>
        <taxon>Chordata</taxon>
        <taxon>Tunicata</taxon>
        <taxon>Ascidiacea</taxon>
        <taxon>Aplousobranchia</taxon>
        <taxon>Clavelinidae</taxon>
        <taxon>Clavelina</taxon>
    </lineage>
</organism>
<evidence type="ECO:0000259" key="9">
    <source>
        <dbReference type="PROSITE" id="PS51194"/>
    </source>
</evidence>
<dbReference type="SMART" id="SM00482">
    <property type="entry name" value="POLAc"/>
    <property type="match status" value="1"/>
</dbReference>
<dbReference type="CDD" id="cd18795">
    <property type="entry name" value="SF2_C_Ski2"/>
    <property type="match status" value="1"/>
</dbReference>
<evidence type="ECO:0000256" key="1">
    <source>
        <dbReference type="ARBA" id="ARBA00012417"/>
    </source>
</evidence>
<dbReference type="SMART" id="SM00490">
    <property type="entry name" value="HELICc"/>
    <property type="match status" value="1"/>
</dbReference>
<accession>A0ABP0H1I0</accession>
<dbReference type="CDD" id="cd18026">
    <property type="entry name" value="DEXHc_POLQ-like"/>
    <property type="match status" value="1"/>
</dbReference>
<name>A0ABP0H1I0_CLALP</name>
<dbReference type="Gene3D" id="1.10.3380.20">
    <property type="match status" value="1"/>
</dbReference>
<keyword evidence="2" id="KW-0808">Transferase</keyword>
<evidence type="ECO:0000256" key="2">
    <source>
        <dbReference type="ARBA" id="ARBA00022679"/>
    </source>
</evidence>
<dbReference type="InterPro" id="IPR046931">
    <property type="entry name" value="HTH_61"/>
</dbReference>
<evidence type="ECO:0000256" key="5">
    <source>
        <dbReference type="ARBA" id="ARBA00022840"/>
    </source>
</evidence>
<dbReference type="Pfam" id="PF00270">
    <property type="entry name" value="DEAD"/>
    <property type="match status" value="1"/>
</dbReference>
<keyword evidence="3" id="KW-0548">Nucleotidyltransferase</keyword>
<dbReference type="InterPro" id="IPR001098">
    <property type="entry name" value="DNA-dir_DNA_pol_A_palm_dom"/>
</dbReference>
<dbReference type="InterPro" id="IPR002298">
    <property type="entry name" value="DNA_polymerase_A"/>
</dbReference>
<dbReference type="Proteomes" id="UP001642483">
    <property type="component" value="Unassembled WGS sequence"/>
</dbReference>
<dbReference type="InterPro" id="IPR011545">
    <property type="entry name" value="DEAD/DEAH_box_helicase_dom"/>
</dbReference>
<keyword evidence="6" id="KW-0239">DNA-directed DNA polymerase</keyword>
<dbReference type="Gene3D" id="1.20.1060.10">
    <property type="entry name" value="Taq DNA Polymerase, Chain T, domain 4"/>
    <property type="match status" value="1"/>
</dbReference>
<evidence type="ECO:0000313" key="10">
    <source>
        <dbReference type="EMBL" id="CAK8696874.1"/>
    </source>
</evidence>
<gene>
    <name evidence="10" type="ORF">CVLEPA_LOCUS30186</name>
</gene>
<dbReference type="Gene3D" id="3.40.50.300">
    <property type="entry name" value="P-loop containing nucleotide triphosphate hydrolases"/>
    <property type="match status" value="2"/>
</dbReference>
<dbReference type="InterPro" id="IPR043502">
    <property type="entry name" value="DNA/RNA_pol_sf"/>
</dbReference>
<dbReference type="Pfam" id="PF21099">
    <property type="entry name" value="POLQ_helical"/>
    <property type="match status" value="1"/>
</dbReference>
<evidence type="ECO:0000256" key="4">
    <source>
        <dbReference type="ARBA" id="ARBA00022741"/>
    </source>
</evidence>
<dbReference type="SUPFAM" id="SSF52540">
    <property type="entry name" value="P-loop containing nucleoside triphosphate hydrolases"/>
    <property type="match status" value="1"/>
</dbReference>
<dbReference type="EMBL" id="CAWYQH010000163">
    <property type="protein sequence ID" value="CAK8696874.1"/>
    <property type="molecule type" value="Genomic_DNA"/>
</dbReference>
<dbReference type="Gene3D" id="3.30.420.10">
    <property type="entry name" value="Ribonuclease H-like superfamily/Ribonuclease H"/>
    <property type="match status" value="1"/>
</dbReference>
<dbReference type="PRINTS" id="PR00868">
    <property type="entry name" value="DNAPOLI"/>
</dbReference>
<dbReference type="PANTHER" id="PTHR10133:SF62">
    <property type="entry name" value="DNA POLYMERASE THETA"/>
    <property type="match status" value="1"/>
</dbReference>
<evidence type="ECO:0000313" key="11">
    <source>
        <dbReference type="Proteomes" id="UP001642483"/>
    </source>
</evidence>
<evidence type="ECO:0000259" key="8">
    <source>
        <dbReference type="PROSITE" id="PS51192"/>
    </source>
</evidence>
<dbReference type="PROSITE" id="PS51194">
    <property type="entry name" value="HELICASE_CTER"/>
    <property type="match status" value="1"/>
</dbReference>
<feature type="domain" description="Helicase ATP-binding" evidence="8">
    <location>
        <begin position="37"/>
        <end position="219"/>
    </location>
</feature>
<feature type="domain" description="Helicase C-terminal" evidence="9">
    <location>
        <begin position="258"/>
        <end position="457"/>
    </location>
</feature>
<dbReference type="PROSITE" id="PS00447">
    <property type="entry name" value="DNA_POLYMERASE_A"/>
    <property type="match status" value="1"/>
</dbReference>
<evidence type="ECO:0000256" key="7">
    <source>
        <dbReference type="ARBA" id="ARBA00049244"/>
    </source>
</evidence>
<dbReference type="Pfam" id="PF00476">
    <property type="entry name" value="DNA_pol_A"/>
    <property type="match status" value="1"/>
</dbReference>
<proteinExistence type="predicted"/>
<keyword evidence="11" id="KW-1185">Reference proteome</keyword>
<comment type="caution">
    <text evidence="10">The sequence shown here is derived from an EMBL/GenBank/DDBJ whole genome shotgun (WGS) entry which is preliminary data.</text>
</comment>
<dbReference type="InterPro" id="IPR027417">
    <property type="entry name" value="P-loop_NTPase"/>
</dbReference>
<comment type="catalytic activity">
    <reaction evidence="7">
        <text>DNA(n) + a 2'-deoxyribonucleoside 5'-triphosphate = DNA(n+1) + diphosphate</text>
        <dbReference type="Rhea" id="RHEA:22508"/>
        <dbReference type="Rhea" id="RHEA-COMP:17339"/>
        <dbReference type="Rhea" id="RHEA-COMP:17340"/>
        <dbReference type="ChEBI" id="CHEBI:33019"/>
        <dbReference type="ChEBI" id="CHEBI:61560"/>
        <dbReference type="ChEBI" id="CHEBI:173112"/>
        <dbReference type="EC" id="2.7.7.7"/>
    </reaction>
</comment>
<dbReference type="InterPro" id="IPR014001">
    <property type="entry name" value="Helicase_ATP-bd"/>
</dbReference>
<evidence type="ECO:0000256" key="3">
    <source>
        <dbReference type="ARBA" id="ARBA00022695"/>
    </source>
</evidence>
<dbReference type="InterPro" id="IPR036397">
    <property type="entry name" value="RNaseH_sf"/>
</dbReference>
<dbReference type="Pfam" id="PF00271">
    <property type="entry name" value="Helicase_C"/>
    <property type="match status" value="1"/>
</dbReference>
<dbReference type="InterPro" id="IPR019760">
    <property type="entry name" value="DNA-dir_DNA_pol_A_CS"/>
</dbReference>
<reference evidence="10 11" key="1">
    <citation type="submission" date="2024-02" db="EMBL/GenBank/DDBJ databases">
        <authorList>
            <person name="Daric V."/>
            <person name="Darras S."/>
        </authorList>
    </citation>
    <scope>NUCLEOTIDE SEQUENCE [LARGE SCALE GENOMIC DNA]</scope>
</reference>
<keyword evidence="4" id="KW-0547">Nucleotide-binding</keyword>
<dbReference type="CDD" id="cd08638">
    <property type="entry name" value="DNA_pol_A_theta"/>
    <property type="match status" value="1"/>
</dbReference>
<dbReference type="Pfam" id="PF20470">
    <property type="entry name" value="HTH_61"/>
    <property type="match status" value="1"/>
</dbReference>
<sequence>MDKCCLTAWELPDGIIQNYQKLGLVGMFQWQAECLLLPGVLDGRNVVYSAPTSAGKSLVSEILILKRFLSTKKKAIIILPFVSVAREKLFGLKQLFDVIGIRVDGYIGGLSPPGGFSSVDVAICTIEKANSLINKLIEDKQIHNLGMLVVDELHMVSDEQRGYLIELLLTKIRFMCERKHSVSSQQEKKNPVQIVGMSATVPNLELVAFWLDATLYQTNFRPVPLEKCVKIGHEVFDECFNKIRDFTPQAKFLGDEDNLTALSFETLKDDHSVLIFCPTKNWCEKLAKSIAHHFYQLNNKFREDSSLPYLELKLNELQDVVEQLQRTPSGLDETLIKTIPFGVAFHHAGLTTEERDIIEAGFRNTAIRVLVATSTLSSGVNLPARRVIIRSPMFNKQLLDVTTYHQMAGRAGRKGIDDAGESILICKSHEKSKGLRLLTSKLNPVKSCLIKESASQSQISAAMKRAVLEIIVNGLASTYKDVQEYMKCTLLFAQLHVEETSTKSKRRRSGSQRENYASDDGLKGCIQWLQDHEFIYVQNSNDVDIADRLMVATQLGRAALMSSLPTAEALRVLADLQTASKAFALDTELHLVYLVTPIYSFNNNLDWYGYLQIYENLCAAHLRVADLIGVEERFLTHMAATGGMRNYTRMSEKRERQINIHTRFYASLILHELVQETPLSIVSDKYNGNKGMIQSLQQSAATFAGMVTTFCQQLGWWSLEVLLKEFQSRLIFGVQRELLDLTQITLLNNERARALYAAGLTSCSDVAQAKPSELERILRNANKFMSKRQSVNPNTEETTDVRKTHTIRIPGSKISLTEEEAAVEMIKEAKSICNVSSSPTKALNVSRNSENCADLAAAGVDLHKRLTTKKQPGTLSSKHDEACLTCNLRDTSLHHSSQLISDEANIFTPETKKSVNISRKCMNKKQFLNNCDHLQHANRSRSMLPSSSSPPTYGKSIDNIESRNQSKIHEILSPNLHDFSATNFHARSSLTESQIAVVLGDEFSVLHSQALTKTSQIETPKLQVACSTPVAQSSAKSDKQPSIMHKSSFNNFFEGLVADEKDALFSSFSFNVNDKNSSDDEVPSKTNHSNDMFSVASVEKSKYSSVNFNQRSLSKSVNWSSESVFNCAQASESPQKLNSEETIDFLDKDSSFTKEMMNTFACTPNASKSKPFPDYQNTSTSLLSSFNTTRDIKVSQMDTGSIKLIKLDGNKTSLKKFFKEWANQSVYAVSIGSGSTSTISGKAKCDSSQNKENLVHSDLVGKSAVGYMSIYWGQSKVYYLPLKVGDKNELSCPASLTKAFDEIKRKLQNYPGDVIITHSIKYTIRKIFQLTRSEPMGCWQDAGVAVWMLEPKYEGDDVVQLIKKYVPQLEKHLLCIANCESFYGYQKLDKLPTSVEAVPLQPKVCMEAFAVFHVMKHLQPLMKNAGMWDAFTAVEMPHATSVALMEENGLGLDMNLMKLLKHDLQKVRQQLQQQAWKMAGRKFNLSSPVEIGKILFGELGLNPDTSSSLQKSVNLRFRKSSRPSTRKTSKSWSTSKEVLKALSMQENAHPLPKIIMNWRSVTYGLYKVIYPLSTVLPPLALETAVTRFHPTALICTSTGRVSMAEPNMQNMPKTINITEFEVIRQDDDTKYTFDLRDLITAFQGYVMVSADYSQLELRMMAHMSEDDALLHILNSNGDVFRMIASQFLEKLCHEVNDEERTTAKRICYGILYGMSALTLSKQMNTSETKAQIFIDHFMTSYPKLQSYLRKIVDQCRKLGYITTVNGRRRHLPDITSSSLRVRSHAERQAVNSTIQGSAADLVKSATCKIISKIRSRGWSTVINENRDTPATKCYFIHHIHDEIMFEVESHLVNEAAIIIRDSMLNALPLKVRLAVKIRTGPSWGKLTDYEIE</sequence>
<dbReference type="InterPro" id="IPR001650">
    <property type="entry name" value="Helicase_C-like"/>
</dbReference>
<dbReference type="SMART" id="SM00487">
    <property type="entry name" value="DEXDc"/>
    <property type="match status" value="1"/>
</dbReference>
<keyword evidence="5" id="KW-0067">ATP-binding</keyword>
<dbReference type="SUPFAM" id="SSF56672">
    <property type="entry name" value="DNA/RNA polymerases"/>
    <property type="match status" value="1"/>
</dbReference>
<dbReference type="PANTHER" id="PTHR10133">
    <property type="entry name" value="DNA POLYMERASE I"/>
    <property type="match status" value="1"/>
</dbReference>
<dbReference type="Gene3D" id="3.30.70.370">
    <property type="match status" value="1"/>
</dbReference>
<dbReference type="PROSITE" id="PS51192">
    <property type="entry name" value="HELICASE_ATP_BIND_1"/>
    <property type="match status" value="1"/>
</dbReference>